<feature type="domain" description="Septum formation-related" evidence="3">
    <location>
        <begin position="89"/>
        <end position="180"/>
    </location>
</feature>
<dbReference type="EMBL" id="JAGEMK010000010">
    <property type="protein sequence ID" value="MBO1753109.1"/>
    <property type="molecule type" value="Genomic_DNA"/>
</dbReference>
<protein>
    <submittedName>
        <fullName evidence="4">Septum formation family protein</fullName>
    </submittedName>
</protein>
<dbReference type="Proteomes" id="UP000664209">
    <property type="component" value="Unassembled WGS sequence"/>
</dbReference>
<name>A0A939LVW2_9CELL</name>
<keyword evidence="2" id="KW-1133">Transmembrane helix</keyword>
<dbReference type="InterPro" id="IPR026004">
    <property type="entry name" value="Septum_form"/>
</dbReference>
<dbReference type="RefSeq" id="WP_208056796.1">
    <property type="nucleotide sequence ID" value="NZ_JAGEMK010000010.1"/>
</dbReference>
<evidence type="ECO:0000256" key="1">
    <source>
        <dbReference type="SAM" id="MobiDB-lite"/>
    </source>
</evidence>
<feature type="region of interest" description="Disordered" evidence="1">
    <location>
        <begin position="16"/>
        <end position="37"/>
    </location>
</feature>
<dbReference type="AlphaFoldDB" id="A0A939LVW2"/>
<keyword evidence="2" id="KW-0472">Membrane</keyword>
<proteinExistence type="predicted"/>
<dbReference type="Pfam" id="PF13845">
    <property type="entry name" value="Septum_form"/>
    <property type="match status" value="1"/>
</dbReference>
<evidence type="ECO:0000313" key="5">
    <source>
        <dbReference type="Proteomes" id="UP000664209"/>
    </source>
</evidence>
<keyword evidence="5" id="KW-1185">Reference proteome</keyword>
<keyword evidence="2" id="KW-0812">Transmembrane</keyword>
<reference evidence="4" key="1">
    <citation type="submission" date="2021-03" db="EMBL/GenBank/DDBJ databases">
        <title>Actinotalea soli sp. nov., isolated from soil.</title>
        <authorList>
            <person name="Ping W."/>
            <person name="Zhang J."/>
        </authorList>
    </citation>
    <scope>NUCLEOTIDE SEQUENCE</scope>
    <source>
        <strain evidence="4">BY-33</strain>
    </source>
</reference>
<organism evidence="4 5">
    <name type="scientific">Actinotalea soli</name>
    <dbReference type="NCBI Taxonomy" id="2819234"/>
    <lineage>
        <taxon>Bacteria</taxon>
        <taxon>Bacillati</taxon>
        <taxon>Actinomycetota</taxon>
        <taxon>Actinomycetes</taxon>
        <taxon>Micrococcales</taxon>
        <taxon>Cellulomonadaceae</taxon>
        <taxon>Actinotalea</taxon>
    </lineage>
</organism>
<accession>A0A939LVW2</accession>
<evidence type="ECO:0000259" key="3">
    <source>
        <dbReference type="Pfam" id="PF13845"/>
    </source>
</evidence>
<evidence type="ECO:0000256" key="2">
    <source>
        <dbReference type="SAM" id="Phobius"/>
    </source>
</evidence>
<comment type="caution">
    <text evidence="4">The sequence shown here is derived from an EMBL/GenBank/DDBJ whole genome shotgun (WGS) entry which is preliminary data.</text>
</comment>
<sequence length="197" mass="20940">MSGQAPRQDGYYPQEAYYAPGWQAPHQPSPEEQDRRRRRTRQILLAGAAVLGVITLVAVVLGARYALAVRPLGEVDSPTTAHARQLDRGHCLPALPADGTVGEVDVVPCDEPHVAEVVGAHTLADGPWPGSAEAARSTAATCEMETAQRELGFEPVVWAPSEAAWGQGYRTGLCLAHLPEGEARGSWASGDVTLEEG</sequence>
<evidence type="ECO:0000313" key="4">
    <source>
        <dbReference type="EMBL" id="MBO1753109.1"/>
    </source>
</evidence>
<feature type="transmembrane region" description="Helical" evidence="2">
    <location>
        <begin position="43"/>
        <end position="67"/>
    </location>
</feature>
<gene>
    <name evidence="4" type="ORF">J4G33_14960</name>
</gene>